<evidence type="ECO:0000259" key="7">
    <source>
        <dbReference type="Pfam" id="PF14693"/>
    </source>
</evidence>
<evidence type="ECO:0000259" key="6">
    <source>
        <dbReference type="Pfam" id="PF01386"/>
    </source>
</evidence>
<dbReference type="InterPro" id="IPR001021">
    <property type="entry name" value="Ribosomal_bL25_long"/>
</dbReference>
<gene>
    <name evidence="5" type="primary">rplY</name>
    <name evidence="5" type="synonym">ctc</name>
    <name evidence="8" type="ORF">H9816_02050</name>
</gene>
<name>A0A9D2ILE6_9BACT</name>
<keyword evidence="4 5" id="KW-0687">Ribonucleoprotein</keyword>
<evidence type="ECO:0000256" key="4">
    <source>
        <dbReference type="ARBA" id="ARBA00023274"/>
    </source>
</evidence>
<feature type="domain" description="Large ribosomal subunit protein bL25 beta" evidence="7">
    <location>
        <begin position="100"/>
        <end position="180"/>
    </location>
</feature>
<keyword evidence="1 5" id="KW-0699">rRNA-binding</keyword>
<evidence type="ECO:0000256" key="5">
    <source>
        <dbReference type="HAMAP-Rule" id="MF_01334"/>
    </source>
</evidence>
<dbReference type="PANTHER" id="PTHR33284">
    <property type="entry name" value="RIBOSOMAL PROTEIN L25/GLN-TRNA SYNTHETASE, ANTI-CODON-BINDING DOMAIN-CONTAINING PROTEIN"/>
    <property type="match status" value="1"/>
</dbReference>
<dbReference type="Pfam" id="PF14693">
    <property type="entry name" value="Ribosomal_TL5_C"/>
    <property type="match status" value="1"/>
</dbReference>
<dbReference type="InterPro" id="IPR029751">
    <property type="entry name" value="Ribosomal_L25_dom"/>
</dbReference>
<dbReference type="GO" id="GO:0006412">
    <property type="term" value="P:translation"/>
    <property type="evidence" value="ECO:0007669"/>
    <property type="project" value="UniProtKB-UniRule"/>
</dbReference>
<dbReference type="NCBIfam" id="NF004612">
    <property type="entry name" value="PRK05943.1"/>
    <property type="match status" value="1"/>
</dbReference>
<dbReference type="HAMAP" id="MF_01334">
    <property type="entry name" value="Ribosomal_bL25_CTC"/>
    <property type="match status" value="1"/>
</dbReference>
<comment type="subunit">
    <text evidence="5">Part of the 50S ribosomal subunit; part of the 5S rRNA/L5/L18/L25 subcomplex. Contacts the 5S rRNA. Binds to the 5S rRNA independently of L5 and L18.</text>
</comment>
<dbReference type="PANTHER" id="PTHR33284:SF1">
    <property type="entry name" value="RIBOSOMAL PROTEIN L25_GLN-TRNA SYNTHETASE, ANTI-CODON-BINDING DOMAIN-CONTAINING PROTEIN"/>
    <property type="match status" value="1"/>
</dbReference>
<dbReference type="InterPro" id="IPR011035">
    <property type="entry name" value="Ribosomal_bL25/Gln-tRNA_synth"/>
</dbReference>
<accession>A0A9D2ILE6</accession>
<dbReference type="InterPro" id="IPR037121">
    <property type="entry name" value="Ribosomal_bL25_C"/>
</dbReference>
<dbReference type="InterPro" id="IPR020056">
    <property type="entry name" value="Rbsml_bL25/Gln-tRNA_synth_N"/>
</dbReference>
<comment type="similarity">
    <text evidence="5">Belongs to the bacterial ribosomal protein bL25 family. CTC subfamily.</text>
</comment>
<reference evidence="8" key="2">
    <citation type="submission" date="2021-04" db="EMBL/GenBank/DDBJ databases">
        <authorList>
            <person name="Gilroy R."/>
        </authorList>
    </citation>
    <scope>NUCLEOTIDE SEQUENCE</scope>
    <source>
        <strain evidence="8">ChiHjej11B10-19426</strain>
    </source>
</reference>
<dbReference type="Gene3D" id="2.40.240.10">
    <property type="entry name" value="Ribosomal Protein L25, Chain P"/>
    <property type="match status" value="1"/>
</dbReference>
<evidence type="ECO:0000313" key="8">
    <source>
        <dbReference type="EMBL" id="HIZ14685.1"/>
    </source>
</evidence>
<dbReference type="EMBL" id="DXCC01000005">
    <property type="protein sequence ID" value="HIZ14685.1"/>
    <property type="molecule type" value="Genomic_DNA"/>
</dbReference>
<dbReference type="AlphaFoldDB" id="A0A9D2ILE6"/>
<protein>
    <recommendedName>
        <fullName evidence="5">Large ribosomal subunit protein bL25</fullName>
    </recommendedName>
    <alternativeName>
        <fullName evidence="5">General stress protein CTC</fullName>
    </alternativeName>
</protein>
<evidence type="ECO:0000313" key="9">
    <source>
        <dbReference type="Proteomes" id="UP000824014"/>
    </source>
</evidence>
<dbReference type="NCBIfam" id="NF004132">
    <property type="entry name" value="PRK05618.2-2"/>
    <property type="match status" value="1"/>
</dbReference>
<dbReference type="CDD" id="cd00495">
    <property type="entry name" value="Ribosomal_L25_TL5_CTC"/>
    <property type="match status" value="1"/>
</dbReference>
<dbReference type="Gene3D" id="2.170.120.20">
    <property type="entry name" value="Ribosomal protein L25, beta domain"/>
    <property type="match status" value="1"/>
</dbReference>
<dbReference type="GO" id="GO:0022625">
    <property type="term" value="C:cytosolic large ribosomal subunit"/>
    <property type="evidence" value="ECO:0007669"/>
    <property type="project" value="TreeGrafter"/>
</dbReference>
<dbReference type="Proteomes" id="UP000824014">
    <property type="component" value="Unassembled WGS sequence"/>
</dbReference>
<evidence type="ECO:0000256" key="3">
    <source>
        <dbReference type="ARBA" id="ARBA00022980"/>
    </source>
</evidence>
<dbReference type="Pfam" id="PF01386">
    <property type="entry name" value="Ribosomal_L25p"/>
    <property type="match status" value="1"/>
</dbReference>
<sequence>METIQIHGVKRENFGKKGSKDVRRNGLIPAIVYGGSEEAVHFALDEKELKPLLYTPNSYIVELDIDGTKQLAVLREVQFHPVKDNPIHIDFFRVLPGKPVAIDVPIRIVGNSEGVKLGGKLTVQKRKLRVSGLVEYLPDYLEIDITNLNIGKSIFVGDLKYDNLTLLTPATTSVCAVIMTRAARGAAAAAATK</sequence>
<organism evidence="8 9">
    <name type="scientific">Candidatus Tidjanibacter faecipullorum</name>
    <dbReference type="NCBI Taxonomy" id="2838766"/>
    <lineage>
        <taxon>Bacteria</taxon>
        <taxon>Pseudomonadati</taxon>
        <taxon>Bacteroidota</taxon>
        <taxon>Bacteroidia</taxon>
        <taxon>Bacteroidales</taxon>
        <taxon>Rikenellaceae</taxon>
        <taxon>Tidjanibacter</taxon>
    </lineage>
</organism>
<dbReference type="GO" id="GO:0008097">
    <property type="term" value="F:5S rRNA binding"/>
    <property type="evidence" value="ECO:0007669"/>
    <property type="project" value="InterPro"/>
</dbReference>
<comment type="caution">
    <text evidence="8">The sequence shown here is derived from an EMBL/GenBank/DDBJ whole genome shotgun (WGS) entry which is preliminary data.</text>
</comment>
<proteinExistence type="inferred from homology"/>
<evidence type="ECO:0000256" key="2">
    <source>
        <dbReference type="ARBA" id="ARBA00022884"/>
    </source>
</evidence>
<keyword evidence="2 5" id="KW-0694">RNA-binding</keyword>
<dbReference type="GO" id="GO:0003735">
    <property type="term" value="F:structural constituent of ribosome"/>
    <property type="evidence" value="ECO:0007669"/>
    <property type="project" value="InterPro"/>
</dbReference>
<dbReference type="NCBIfam" id="TIGR00731">
    <property type="entry name" value="bL25_bact_ctc"/>
    <property type="match status" value="1"/>
</dbReference>
<feature type="domain" description="Large ribosomal subunit protein bL25 L25" evidence="6">
    <location>
        <begin position="8"/>
        <end position="91"/>
    </location>
</feature>
<reference evidence="8" key="1">
    <citation type="journal article" date="2021" name="PeerJ">
        <title>Extensive microbial diversity within the chicken gut microbiome revealed by metagenomics and culture.</title>
        <authorList>
            <person name="Gilroy R."/>
            <person name="Ravi A."/>
            <person name="Getino M."/>
            <person name="Pursley I."/>
            <person name="Horton D.L."/>
            <person name="Alikhan N.F."/>
            <person name="Baker D."/>
            <person name="Gharbi K."/>
            <person name="Hall N."/>
            <person name="Watson M."/>
            <person name="Adriaenssens E.M."/>
            <person name="Foster-Nyarko E."/>
            <person name="Jarju S."/>
            <person name="Secka A."/>
            <person name="Antonio M."/>
            <person name="Oren A."/>
            <person name="Chaudhuri R.R."/>
            <person name="La Ragione R."/>
            <person name="Hildebrand F."/>
            <person name="Pallen M.J."/>
        </authorList>
    </citation>
    <scope>NUCLEOTIDE SEQUENCE</scope>
    <source>
        <strain evidence="8">ChiHjej11B10-19426</strain>
    </source>
</reference>
<dbReference type="InterPro" id="IPR020930">
    <property type="entry name" value="Ribosomal_uL5_bac-type"/>
</dbReference>
<comment type="function">
    <text evidence="5">This is one of the proteins that binds to the 5S RNA in the ribosome where it forms part of the central protuberance.</text>
</comment>
<dbReference type="InterPro" id="IPR020057">
    <property type="entry name" value="Ribosomal_bL25_b-dom"/>
</dbReference>
<evidence type="ECO:0000256" key="1">
    <source>
        <dbReference type="ARBA" id="ARBA00022730"/>
    </source>
</evidence>
<keyword evidence="3 5" id="KW-0689">Ribosomal protein</keyword>
<dbReference type="SUPFAM" id="SSF50715">
    <property type="entry name" value="Ribosomal protein L25-like"/>
    <property type="match status" value="1"/>
</dbReference>